<name>A0A2R7Y8P5_9CREN</name>
<dbReference type="AlphaFoldDB" id="A0A2R7Y8P5"/>
<organism evidence="2 3">
    <name type="scientific">Zestosphaera tikiterensis</name>
    <dbReference type="NCBI Taxonomy" id="1973259"/>
    <lineage>
        <taxon>Archaea</taxon>
        <taxon>Thermoproteota</taxon>
        <taxon>Thermoprotei</taxon>
        <taxon>Desulfurococcales</taxon>
        <taxon>Desulfurococcaceae</taxon>
        <taxon>Zestosphaera</taxon>
    </lineage>
</organism>
<protein>
    <recommendedName>
        <fullName evidence="4">Hydrogenase assembly protein HypC</fullName>
    </recommendedName>
</protein>
<dbReference type="GO" id="GO:0005506">
    <property type="term" value="F:iron ion binding"/>
    <property type="evidence" value="ECO:0007669"/>
    <property type="project" value="TreeGrafter"/>
</dbReference>
<dbReference type="NCBIfam" id="TIGR00074">
    <property type="entry name" value="hypC_hupF"/>
    <property type="match status" value="1"/>
</dbReference>
<dbReference type="GO" id="GO:0051604">
    <property type="term" value="P:protein maturation"/>
    <property type="evidence" value="ECO:0007669"/>
    <property type="project" value="TreeGrafter"/>
</dbReference>
<accession>A0A2R7Y8P5</accession>
<dbReference type="PANTHER" id="PTHR35177">
    <property type="entry name" value="HYDROGENASE MATURATION FACTOR HYBG"/>
    <property type="match status" value="1"/>
</dbReference>
<dbReference type="PRINTS" id="PR00445">
    <property type="entry name" value="HUPFHYPC"/>
</dbReference>
<dbReference type="EMBL" id="NBVN01000001">
    <property type="protein sequence ID" value="PUA33900.1"/>
    <property type="molecule type" value="Genomic_DNA"/>
</dbReference>
<dbReference type="Pfam" id="PF01455">
    <property type="entry name" value="HupF_HypC"/>
    <property type="match status" value="1"/>
</dbReference>
<evidence type="ECO:0000313" key="3">
    <source>
        <dbReference type="Proteomes" id="UP000244093"/>
    </source>
</evidence>
<dbReference type="InterPro" id="IPR019812">
    <property type="entry name" value="Hydgase_assmbl_chp_CS"/>
</dbReference>
<dbReference type="PANTHER" id="PTHR35177:SF2">
    <property type="entry name" value="HYDROGENASE MATURATION FACTOR HYBG"/>
    <property type="match status" value="1"/>
</dbReference>
<comment type="similarity">
    <text evidence="1">Belongs to the HupF/HypC family.</text>
</comment>
<dbReference type="SUPFAM" id="SSF159127">
    <property type="entry name" value="HupF/HypC-like"/>
    <property type="match status" value="1"/>
</dbReference>
<reference evidence="2 3" key="1">
    <citation type="journal article" date="2018" name="Syst. Appl. Microbiol.">
        <title>A new symbiotic nanoarchaeote (Candidatus Nanoclepta minutus) and its host (Zestosphaera tikiterensis gen. nov., sp. nov.) from a New Zealand hot spring.</title>
        <authorList>
            <person name="St John E."/>
            <person name="Liu Y."/>
            <person name="Podar M."/>
            <person name="Stott M.B."/>
            <person name="Meneghin J."/>
            <person name="Chen Z."/>
            <person name="Lagutin K."/>
            <person name="Mitchell K."/>
            <person name="Reysenbach A.L."/>
        </authorList>
    </citation>
    <scope>NUCLEOTIDE SEQUENCE [LARGE SCALE GENOMIC DNA]</scope>
    <source>
        <strain evidence="2">NZ3</strain>
    </source>
</reference>
<comment type="caution">
    <text evidence="2">The sequence shown here is derived from an EMBL/GenBank/DDBJ whole genome shotgun (WGS) entry which is preliminary data.</text>
</comment>
<dbReference type="InterPro" id="IPR001109">
    <property type="entry name" value="Hydrogenase_HupF/HypC"/>
</dbReference>
<dbReference type="Gene3D" id="2.30.30.140">
    <property type="match status" value="1"/>
</dbReference>
<dbReference type="GO" id="GO:1902670">
    <property type="term" value="F:carbon dioxide binding"/>
    <property type="evidence" value="ECO:0007669"/>
    <property type="project" value="TreeGrafter"/>
</dbReference>
<proteinExistence type="inferred from homology"/>
<dbReference type="PROSITE" id="PS01097">
    <property type="entry name" value="HUPF_HYPC"/>
    <property type="match status" value="1"/>
</dbReference>
<evidence type="ECO:0000256" key="1">
    <source>
        <dbReference type="ARBA" id="ARBA00006018"/>
    </source>
</evidence>
<evidence type="ECO:0008006" key="4">
    <source>
        <dbReference type="Google" id="ProtNLM"/>
    </source>
</evidence>
<evidence type="ECO:0000313" key="2">
    <source>
        <dbReference type="EMBL" id="PUA33900.1"/>
    </source>
</evidence>
<gene>
    <name evidence="2" type="ORF">B7O98_00305</name>
</gene>
<sequence>MCLGVPAKVLRVWSVGELRYAEVDLGGLSKEVILALDEPVNEGDYVIVHAGMGISKIKEEEVEETLKIWEDLYNQGLHIEQ</sequence>
<dbReference type="Proteomes" id="UP000244093">
    <property type="component" value="Unassembled WGS sequence"/>
</dbReference>